<dbReference type="GO" id="GO:0005524">
    <property type="term" value="F:ATP binding"/>
    <property type="evidence" value="ECO:0007669"/>
    <property type="project" value="UniProtKB-KW"/>
</dbReference>
<dbReference type="SUPFAM" id="SSF52540">
    <property type="entry name" value="P-loop containing nucleoside triphosphate hydrolases"/>
    <property type="match status" value="1"/>
</dbReference>
<dbReference type="InterPro" id="IPR018094">
    <property type="entry name" value="Thymidylate_kinase"/>
</dbReference>
<comment type="catalytic activity">
    <reaction evidence="8">
        <text>dTMP + ATP = dTDP + ADP</text>
        <dbReference type="Rhea" id="RHEA:13517"/>
        <dbReference type="ChEBI" id="CHEBI:30616"/>
        <dbReference type="ChEBI" id="CHEBI:58369"/>
        <dbReference type="ChEBI" id="CHEBI:63528"/>
        <dbReference type="ChEBI" id="CHEBI:456216"/>
        <dbReference type="EC" id="2.7.4.9"/>
    </reaction>
</comment>
<dbReference type="CDD" id="cd01672">
    <property type="entry name" value="TMPK"/>
    <property type="match status" value="1"/>
</dbReference>
<feature type="domain" description="Thymidylate kinase-like" evidence="9">
    <location>
        <begin position="8"/>
        <end position="186"/>
    </location>
</feature>
<evidence type="ECO:0000313" key="10">
    <source>
        <dbReference type="EMBL" id="KKN43863.1"/>
    </source>
</evidence>
<reference evidence="10" key="1">
    <citation type="journal article" date="2015" name="Nature">
        <title>Complex archaea that bridge the gap between prokaryotes and eukaryotes.</title>
        <authorList>
            <person name="Spang A."/>
            <person name="Saw J.H."/>
            <person name="Jorgensen S.L."/>
            <person name="Zaremba-Niedzwiedzka K."/>
            <person name="Martijn J."/>
            <person name="Lind A.E."/>
            <person name="van Eijk R."/>
            <person name="Schleper C."/>
            <person name="Guy L."/>
            <person name="Ettema T.J."/>
        </authorList>
    </citation>
    <scope>NUCLEOTIDE SEQUENCE</scope>
</reference>
<evidence type="ECO:0000256" key="3">
    <source>
        <dbReference type="ARBA" id="ARBA00022679"/>
    </source>
</evidence>
<dbReference type="GO" id="GO:0006227">
    <property type="term" value="P:dUDP biosynthetic process"/>
    <property type="evidence" value="ECO:0007669"/>
    <property type="project" value="TreeGrafter"/>
</dbReference>
<dbReference type="GO" id="GO:0005737">
    <property type="term" value="C:cytoplasm"/>
    <property type="evidence" value="ECO:0007669"/>
    <property type="project" value="TreeGrafter"/>
</dbReference>
<keyword evidence="6" id="KW-0418">Kinase</keyword>
<dbReference type="GO" id="GO:0006233">
    <property type="term" value="P:dTDP biosynthetic process"/>
    <property type="evidence" value="ECO:0007669"/>
    <property type="project" value="InterPro"/>
</dbReference>
<dbReference type="PANTHER" id="PTHR10344">
    <property type="entry name" value="THYMIDYLATE KINASE"/>
    <property type="match status" value="1"/>
</dbReference>
<keyword evidence="5" id="KW-0547">Nucleotide-binding</keyword>
<comment type="caution">
    <text evidence="10">The sequence shown here is derived from an EMBL/GenBank/DDBJ whole genome shotgun (WGS) entry which is preliminary data.</text>
</comment>
<keyword evidence="4" id="KW-0545">Nucleotide biosynthesis</keyword>
<dbReference type="Gene3D" id="3.40.50.300">
    <property type="entry name" value="P-loop containing nucleotide triphosphate hydrolases"/>
    <property type="match status" value="1"/>
</dbReference>
<comment type="similarity">
    <text evidence="1">Belongs to the thymidylate kinase family.</text>
</comment>
<gene>
    <name evidence="10" type="ORF">LCGC14_0698770</name>
</gene>
<dbReference type="NCBIfam" id="TIGR00041">
    <property type="entry name" value="DTMP_kinase"/>
    <property type="match status" value="1"/>
</dbReference>
<dbReference type="InterPro" id="IPR027417">
    <property type="entry name" value="P-loop_NTPase"/>
</dbReference>
<dbReference type="Pfam" id="PF02223">
    <property type="entry name" value="Thymidylate_kin"/>
    <property type="match status" value="1"/>
</dbReference>
<proteinExistence type="inferred from homology"/>
<dbReference type="AlphaFoldDB" id="A0A0F9TR61"/>
<name>A0A0F9TR61_9ZZZZ</name>
<dbReference type="GO" id="GO:0006235">
    <property type="term" value="P:dTTP biosynthetic process"/>
    <property type="evidence" value="ECO:0007669"/>
    <property type="project" value="TreeGrafter"/>
</dbReference>
<evidence type="ECO:0000256" key="5">
    <source>
        <dbReference type="ARBA" id="ARBA00022741"/>
    </source>
</evidence>
<keyword evidence="3" id="KW-0808">Transferase</keyword>
<dbReference type="EC" id="2.7.4.9" evidence="2"/>
<protein>
    <recommendedName>
        <fullName evidence="2">dTMP kinase</fullName>
        <ecNumber evidence="2">2.7.4.9</ecNumber>
    </recommendedName>
</protein>
<dbReference type="HAMAP" id="MF_00165">
    <property type="entry name" value="Thymidylate_kinase"/>
    <property type="match status" value="1"/>
</dbReference>
<evidence type="ECO:0000259" key="9">
    <source>
        <dbReference type="Pfam" id="PF02223"/>
    </source>
</evidence>
<dbReference type="GO" id="GO:0004798">
    <property type="term" value="F:dTMP kinase activity"/>
    <property type="evidence" value="ECO:0007669"/>
    <property type="project" value="UniProtKB-EC"/>
</dbReference>
<dbReference type="PANTHER" id="PTHR10344:SF4">
    <property type="entry name" value="UMP-CMP KINASE 2, MITOCHONDRIAL"/>
    <property type="match status" value="1"/>
</dbReference>
<evidence type="ECO:0000256" key="7">
    <source>
        <dbReference type="ARBA" id="ARBA00022840"/>
    </source>
</evidence>
<evidence type="ECO:0000256" key="1">
    <source>
        <dbReference type="ARBA" id="ARBA00009776"/>
    </source>
</evidence>
<evidence type="ECO:0000256" key="8">
    <source>
        <dbReference type="ARBA" id="ARBA00048743"/>
    </source>
</evidence>
<dbReference type="EMBL" id="LAZR01001483">
    <property type="protein sequence ID" value="KKN43863.1"/>
    <property type="molecule type" value="Genomic_DNA"/>
</dbReference>
<organism evidence="10">
    <name type="scientific">marine sediment metagenome</name>
    <dbReference type="NCBI Taxonomy" id="412755"/>
    <lineage>
        <taxon>unclassified sequences</taxon>
        <taxon>metagenomes</taxon>
        <taxon>ecological metagenomes</taxon>
    </lineage>
</organism>
<evidence type="ECO:0000256" key="6">
    <source>
        <dbReference type="ARBA" id="ARBA00022777"/>
    </source>
</evidence>
<accession>A0A0F9TR61</accession>
<dbReference type="InterPro" id="IPR039430">
    <property type="entry name" value="Thymidylate_kin-like_dom"/>
</dbReference>
<keyword evidence="7" id="KW-0067">ATP-binding</keyword>
<evidence type="ECO:0000256" key="2">
    <source>
        <dbReference type="ARBA" id="ARBA00012980"/>
    </source>
</evidence>
<evidence type="ECO:0000256" key="4">
    <source>
        <dbReference type="ARBA" id="ARBA00022727"/>
    </source>
</evidence>
<sequence length="199" mass="22365">MSNSIIAIEGINGVGKTEVIRNCRVHLQDSTRDFWFGHEMQDGVGAAFQQLMRRGAELPPQALALMFAACRLDSHQRRCTDQEPGTVLVYDRFLWSSLAYHSVRCDPLWVQGINQQSPRADLNILLDADPEELSKRTANTKFIGTFPVDLEFRRQVRNNFLDLAKQNPGHAVAVDAMQQPGEMAQQVVAEIRGFLAKTV</sequence>